<proteinExistence type="predicted"/>
<keyword evidence="3" id="KW-1185">Reference proteome</keyword>
<sequence length="151" mass="15611">MVLGLVGNDIHVVANRVLEIGMAEHGFRPYNLGTNNTVDDFADAVLETGARAVLVASVNGEGQKSCAGFGARFAAAGLADVLRYVGGNLALGDRPAAEVTRLYTGFGFHRVFHRPASLHPVFEALRADLARSALEGIGPALVGRGGGGGAR</sequence>
<name>A0A2S6H137_9PSEU</name>
<dbReference type="GO" id="GO:0046872">
    <property type="term" value="F:metal ion binding"/>
    <property type="evidence" value="ECO:0007669"/>
    <property type="project" value="InterPro"/>
</dbReference>
<dbReference type="AlphaFoldDB" id="A0A2S6H137"/>
<dbReference type="EMBL" id="PTIX01000001">
    <property type="protein sequence ID" value="PPK71202.1"/>
    <property type="molecule type" value="Genomic_DNA"/>
</dbReference>
<organism evidence="2 3">
    <name type="scientific">Actinokineospora auranticolor</name>
    <dbReference type="NCBI Taxonomy" id="155976"/>
    <lineage>
        <taxon>Bacteria</taxon>
        <taxon>Bacillati</taxon>
        <taxon>Actinomycetota</taxon>
        <taxon>Actinomycetes</taxon>
        <taxon>Pseudonocardiales</taxon>
        <taxon>Pseudonocardiaceae</taxon>
        <taxon>Actinokineospora</taxon>
    </lineage>
</organism>
<dbReference type="PROSITE" id="PS51332">
    <property type="entry name" value="B12_BINDING"/>
    <property type="match status" value="1"/>
</dbReference>
<reference evidence="2 3" key="1">
    <citation type="submission" date="2018-02" db="EMBL/GenBank/DDBJ databases">
        <title>Genomic Encyclopedia of Archaeal and Bacterial Type Strains, Phase II (KMG-II): from individual species to whole genera.</title>
        <authorList>
            <person name="Goeker M."/>
        </authorList>
    </citation>
    <scope>NUCLEOTIDE SEQUENCE [LARGE SCALE GENOMIC DNA]</scope>
    <source>
        <strain evidence="2 3">YU 961-1</strain>
    </source>
</reference>
<dbReference type="Gene3D" id="3.40.50.280">
    <property type="entry name" value="Cobalamin-binding domain"/>
    <property type="match status" value="1"/>
</dbReference>
<dbReference type="GO" id="GO:0031419">
    <property type="term" value="F:cobalamin binding"/>
    <property type="evidence" value="ECO:0007669"/>
    <property type="project" value="InterPro"/>
</dbReference>
<dbReference type="InterPro" id="IPR036724">
    <property type="entry name" value="Cobalamin-bd_sf"/>
</dbReference>
<comment type="caution">
    <text evidence="2">The sequence shown here is derived from an EMBL/GenBank/DDBJ whole genome shotgun (WGS) entry which is preliminary data.</text>
</comment>
<evidence type="ECO:0000313" key="3">
    <source>
        <dbReference type="Proteomes" id="UP000239203"/>
    </source>
</evidence>
<dbReference type="NCBIfam" id="NF002612">
    <property type="entry name" value="PRK02261.1"/>
    <property type="match status" value="1"/>
</dbReference>
<gene>
    <name evidence="2" type="ORF">CLV40_101391</name>
</gene>
<dbReference type="Proteomes" id="UP000239203">
    <property type="component" value="Unassembled WGS sequence"/>
</dbReference>
<protein>
    <submittedName>
        <fullName evidence="2">Methylaspartate mutase sigma subunit</fullName>
    </submittedName>
</protein>
<dbReference type="InterPro" id="IPR006158">
    <property type="entry name" value="Cobalamin-bd"/>
</dbReference>
<evidence type="ECO:0000313" key="2">
    <source>
        <dbReference type="EMBL" id="PPK71202.1"/>
    </source>
</evidence>
<accession>A0A2S6H137</accession>
<feature type="domain" description="B12-binding" evidence="1">
    <location>
        <begin position="1"/>
        <end position="132"/>
    </location>
</feature>
<evidence type="ECO:0000259" key="1">
    <source>
        <dbReference type="PROSITE" id="PS51332"/>
    </source>
</evidence>
<dbReference type="SUPFAM" id="SSF52242">
    <property type="entry name" value="Cobalamin (vitamin B12)-binding domain"/>
    <property type="match status" value="1"/>
</dbReference>